<proteinExistence type="predicted"/>
<organism evidence="1 2">
    <name type="scientific">Kibdelosporangium banguiense</name>
    <dbReference type="NCBI Taxonomy" id="1365924"/>
    <lineage>
        <taxon>Bacteria</taxon>
        <taxon>Bacillati</taxon>
        <taxon>Actinomycetota</taxon>
        <taxon>Actinomycetes</taxon>
        <taxon>Pseudonocardiales</taxon>
        <taxon>Pseudonocardiaceae</taxon>
        <taxon>Kibdelosporangium</taxon>
    </lineage>
</organism>
<dbReference type="EMBL" id="JAGINW010000001">
    <property type="protein sequence ID" value="MBP2329673.1"/>
    <property type="molecule type" value="Genomic_DNA"/>
</dbReference>
<keyword evidence="2" id="KW-1185">Reference proteome</keyword>
<sequence length="86" mass="9300">MIRTIITAALPDFISRPANEIDNTASSPAVVDYRTFVTLILTAKVVMNQVVPDHRLGGMDVSGQACGSYTRFRSSKGKTNGLLQKS</sequence>
<protein>
    <submittedName>
        <fullName evidence="1">Uncharacterized protein</fullName>
    </submittedName>
</protein>
<gene>
    <name evidence="1" type="ORF">JOF56_010058</name>
</gene>
<evidence type="ECO:0000313" key="1">
    <source>
        <dbReference type="EMBL" id="MBP2329673.1"/>
    </source>
</evidence>
<dbReference type="RefSeq" id="WP_209646393.1">
    <property type="nucleotide sequence ID" value="NZ_JAGINW010000001.1"/>
</dbReference>
<name>A0ABS4TZ43_9PSEU</name>
<dbReference type="Proteomes" id="UP001519332">
    <property type="component" value="Unassembled WGS sequence"/>
</dbReference>
<reference evidence="1 2" key="1">
    <citation type="submission" date="2021-03" db="EMBL/GenBank/DDBJ databases">
        <title>Sequencing the genomes of 1000 actinobacteria strains.</title>
        <authorList>
            <person name="Klenk H.-P."/>
        </authorList>
    </citation>
    <scope>NUCLEOTIDE SEQUENCE [LARGE SCALE GENOMIC DNA]</scope>
    <source>
        <strain evidence="1 2">DSM 46670</strain>
    </source>
</reference>
<comment type="caution">
    <text evidence="1">The sequence shown here is derived from an EMBL/GenBank/DDBJ whole genome shotgun (WGS) entry which is preliminary data.</text>
</comment>
<evidence type="ECO:0000313" key="2">
    <source>
        <dbReference type="Proteomes" id="UP001519332"/>
    </source>
</evidence>
<accession>A0ABS4TZ43</accession>